<dbReference type="PROSITE" id="PS00383">
    <property type="entry name" value="TYR_PHOSPHATASE_1"/>
    <property type="match status" value="1"/>
</dbReference>
<feature type="active site" description="Phosphocysteine intermediate" evidence="5">
    <location>
        <position position="85"/>
    </location>
</feature>
<evidence type="ECO:0000313" key="8">
    <source>
        <dbReference type="EMBL" id="TNV77471.1"/>
    </source>
</evidence>
<dbReference type="Proteomes" id="UP000785679">
    <property type="component" value="Unassembled WGS sequence"/>
</dbReference>
<dbReference type="PROSITE" id="PS50054">
    <property type="entry name" value="TYR_PHOSPHATASE_DUAL"/>
    <property type="match status" value="1"/>
</dbReference>
<dbReference type="Pfam" id="PF00782">
    <property type="entry name" value="DSPc"/>
    <property type="match status" value="1"/>
</dbReference>
<evidence type="ECO:0000313" key="9">
    <source>
        <dbReference type="Proteomes" id="UP000785679"/>
    </source>
</evidence>
<accession>A0A8J8NNQ6</accession>
<gene>
    <name evidence="8" type="ORF">FGO68_gene6601</name>
</gene>
<sequence length="288" mass="32573">MTQIIPYLFLGDMDLAQDKDSLSIINCKHILHCTNTFKPCFEQDFNYKALSINDMPQENLLLLFDDAIDFIKHAIDSEETIYVHCNAGVSRSASFVIAYFIREHGLTFEEALNFVKAKRGCVFPNYGFQKQLQQYAKTVASNKKGESAKGGAGDIASVLPSTAAVAEAPKPVEAETVQKLQYSCKKCRKILFTEDNLEEHMSKVKAYNTKTHSLREVSQECSSIFLEQMDWIVIEDESEQMGKISCPKCQEKIGKYFIYGAQCSCGRWVAPGYQIHKSKVDEIRPFVL</sequence>
<organism evidence="8 9">
    <name type="scientific">Halteria grandinella</name>
    <dbReference type="NCBI Taxonomy" id="5974"/>
    <lineage>
        <taxon>Eukaryota</taxon>
        <taxon>Sar</taxon>
        <taxon>Alveolata</taxon>
        <taxon>Ciliophora</taxon>
        <taxon>Intramacronucleata</taxon>
        <taxon>Spirotrichea</taxon>
        <taxon>Stichotrichia</taxon>
        <taxon>Sporadotrichida</taxon>
        <taxon>Halteriidae</taxon>
        <taxon>Halteria</taxon>
    </lineage>
</organism>
<dbReference type="GO" id="GO:0008138">
    <property type="term" value="F:protein tyrosine/serine/threonine phosphatase activity"/>
    <property type="evidence" value="ECO:0007669"/>
    <property type="project" value="InterPro"/>
</dbReference>
<dbReference type="PIRSF" id="PIRSF000941">
    <property type="entry name" value="DUSP12"/>
    <property type="match status" value="1"/>
</dbReference>
<proteinExistence type="inferred from homology"/>
<dbReference type="PROSITE" id="PS50056">
    <property type="entry name" value="TYR_PHOSPHATASE_2"/>
    <property type="match status" value="1"/>
</dbReference>
<comment type="similarity">
    <text evidence="1">Belongs to the protein-tyrosine phosphatase family. Non-receptor class dual specificity subfamily.</text>
</comment>
<evidence type="ECO:0000256" key="2">
    <source>
        <dbReference type="ARBA" id="ARBA00013064"/>
    </source>
</evidence>
<feature type="domain" description="Tyrosine specific protein phosphatases" evidence="7">
    <location>
        <begin position="65"/>
        <end position="119"/>
    </location>
</feature>
<dbReference type="SMART" id="SM00195">
    <property type="entry name" value="DSPc"/>
    <property type="match status" value="1"/>
</dbReference>
<dbReference type="CDD" id="cd14498">
    <property type="entry name" value="DSP"/>
    <property type="match status" value="1"/>
</dbReference>
<dbReference type="PANTHER" id="PTHR45848:SF4">
    <property type="entry name" value="DUAL SPECIFICITY PROTEIN PHOSPHATASE 12"/>
    <property type="match status" value="1"/>
</dbReference>
<reference evidence="8" key="1">
    <citation type="submission" date="2019-06" db="EMBL/GenBank/DDBJ databases">
        <authorList>
            <person name="Zheng W."/>
        </authorList>
    </citation>
    <scope>NUCLEOTIDE SEQUENCE</scope>
    <source>
        <strain evidence="8">QDHG01</strain>
    </source>
</reference>
<keyword evidence="9" id="KW-1185">Reference proteome</keyword>
<dbReference type="InterPro" id="IPR016130">
    <property type="entry name" value="Tyr_Pase_AS"/>
</dbReference>
<name>A0A8J8NNQ6_HALGN</name>
<dbReference type="OrthoDB" id="295580at2759"/>
<evidence type="ECO:0000259" key="7">
    <source>
        <dbReference type="PROSITE" id="PS50056"/>
    </source>
</evidence>
<dbReference type="SUPFAM" id="SSF52799">
    <property type="entry name" value="(Phosphotyrosine protein) phosphatases II"/>
    <property type="match status" value="1"/>
</dbReference>
<dbReference type="AlphaFoldDB" id="A0A8J8NNQ6"/>
<keyword evidence="4" id="KW-0904">Protein phosphatase</keyword>
<dbReference type="InterPro" id="IPR000387">
    <property type="entry name" value="Tyr_Pase_dom"/>
</dbReference>
<dbReference type="Gene3D" id="3.90.190.10">
    <property type="entry name" value="Protein tyrosine phosphatase superfamily"/>
    <property type="match status" value="1"/>
</dbReference>
<dbReference type="InterPro" id="IPR016278">
    <property type="entry name" value="DUSP12"/>
</dbReference>
<evidence type="ECO:0000256" key="4">
    <source>
        <dbReference type="ARBA" id="ARBA00022912"/>
    </source>
</evidence>
<dbReference type="InterPro" id="IPR020422">
    <property type="entry name" value="TYR_PHOSPHATASE_DUAL_dom"/>
</dbReference>
<evidence type="ECO:0000256" key="3">
    <source>
        <dbReference type="ARBA" id="ARBA00022801"/>
    </source>
</evidence>
<keyword evidence="3" id="KW-0378">Hydrolase</keyword>
<protein>
    <recommendedName>
        <fullName evidence="2">protein-tyrosine-phosphatase</fullName>
        <ecNumber evidence="2">3.1.3.48</ecNumber>
    </recommendedName>
</protein>
<evidence type="ECO:0000256" key="1">
    <source>
        <dbReference type="ARBA" id="ARBA00008601"/>
    </source>
</evidence>
<dbReference type="GO" id="GO:0004725">
    <property type="term" value="F:protein tyrosine phosphatase activity"/>
    <property type="evidence" value="ECO:0007669"/>
    <property type="project" value="UniProtKB-EC"/>
</dbReference>
<feature type="domain" description="Tyrosine-protein phosphatase" evidence="6">
    <location>
        <begin position="1"/>
        <end position="141"/>
    </location>
</feature>
<comment type="caution">
    <text evidence="8">The sequence shown here is derived from an EMBL/GenBank/DDBJ whole genome shotgun (WGS) entry which is preliminary data.</text>
</comment>
<evidence type="ECO:0000256" key="5">
    <source>
        <dbReference type="PIRSR" id="PIRSR000941-50"/>
    </source>
</evidence>
<dbReference type="PANTHER" id="PTHR45848">
    <property type="entry name" value="DUAL SPECIFICITY PROTEIN PHOSPHATASE 12 FAMILY MEMBER"/>
    <property type="match status" value="1"/>
</dbReference>
<dbReference type="InterPro" id="IPR000340">
    <property type="entry name" value="Dual-sp_phosphatase_cat-dom"/>
</dbReference>
<dbReference type="InterPro" id="IPR029021">
    <property type="entry name" value="Prot-tyrosine_phosphatase-like"/>
</dbReference>
<dbReference type="EMBL" id="RRYP01011851">
    <property type="protein sequence ID" value="TNV77471.1"/>
    <property type="molecule type" value="Genomic_DNA"/>
</dbReference>
<evidence type="ECO:0000259" key="6">
    <source>
        <dbReference type="PROSITE" id="PS50054"/>
    </source>
</evidence>
<dbReference type="EC" id="3.1.3.48" evidence="2"/>